<gene>
    <name evidence="1" type="ORF">PoB_003462700</name>
</gene>
<proteinExistence type="predicted"/>
<dbReference type="AlphaFoldDB" id="A0AAV4ALJ1"/>
<reference evidence="1 2" key="1">
    <citation type="journal article" date="2021" name="Elife">
        <title>Chloroplast acquisition without the gene transfer in kleptoplastic sea slugs, Plakobranchus ocellatus.</title>
        <authorList>
            <person name="Maeda T."/>
            <person name="Takahashi S."/>
            <person name="Yoshida T."/>
            <person name="Shimamura S."/>
            <person name="Takaki Y."/>
            <person name="Nagai Y."/>
            <person name="Toyoda A."/>
            <person name="Suzuki Y."/>
            <person name="Arimoto A."/>
            <person name="Ishii H."/>
            <person name="Satoh N."/>
            <person name="Nishiyama T."/>
            <person name="Hasebe M."/>
            <person name="Maruyama T."/>
            <person name="Minagawa J."/>
            <person name="Obokata J."/>
            <person name="Shigenobu S."/>
        </authorList>
    </citation>
    <scope>NUCLEOTIDE SEQUENCE [LARGE SCALE GENOMIC DNA]</scope>
</reference>
<accession>A0AAV4ALJ1</accession>
<dbReference type="Proteomes" id="UP000735302">
    <property type="component" value="Unassembled WGS sequence"/>
</dbReference>
<sequence>MVVSGPTAHDQYAPQSDQLLAMFVVTREAMECQWQHSLSKSLRMETNFQTNSELFSSNALHGNDFK</sequence>
<protein>
    <submittedName>
        <fullName evidence="1">Uncharacterized protein</fullName>
    </submittedName>
</protein>
<dbReference type="EMBL" id="BLXT01003952">
    <property type="protein sequence ID" value="GFO08122.1"/>
    <property type="molecule type" value="Genomic_DNA"/>
</dbReference>
<organism evidence="1 2">
    <name type="scientific">Plakobranchus ocellatus</name>
    <dbReference type="NCBI Taxonomy" id="259542"/>
    <lineage>
        <taxon>Eukaryota</taxon>
        <taxon>Metazoa</taxon>
        <taxon>Spiralia</taxon>
        <taxon>Lophotrochozoa</taxon>
        <taxon>Mollusca</taxon>
        <taxon>Gastropoda</taxon>
        <taxon>Heterobranchia</taxon>
        <taxon>Euthyneura</taxon>
        <taxon>Panpulmonata</taxon>
        <taxon>Sacoglossa</taxon>
        <taxon>Placobranchoidea</taxon>
        <taxon>Plakobranchidae</taxon>
        <taxon>Plakobranchus</taxon>
    </lineage>
</organism>
<evidence type="ECO:0000313" key="1">
    <source>
        <dbReference type="EMBL" id="GFO08122.1"/>
    </source>
</evidence>
<name>A0AAV4ALJ1_9GAST</name>
<comment type="caution">
    <text evidence="1">The sequence shown here is derived from an EMBL/GenBank/DDBJ whole genome shotgun (WGS) entry which is preliminary data.</text>
</comment>
<evidence type="ECO:0000313" key="2">
    <source>
        <dbReference type="Proteomes" id="UP000735302"/>
    </source>
</evidence>
<keyword evidence="2" id="KW-1185">Reference proteome</keyword>